<name>A0A1T4Q8M8_9BACT</name>
<dbReference type="EMBL" id="FUWZ01000002">
    <property type="protein sequence ID" value="SJZ99997.1"/>
    <property type="molecule type" value="Genomic_DNA"/>
</dbReference>
<sequence length="69" mass="7796">MIGIFKTNIRSHQEKQAMIQAITSSFTVASCHVDLDDCDRVLRIGDLQVAENIIIDFVQKQGFLCEVLE</sequence>
<evidence type="ECO:0008006" key="3">
    <source>
        <dbReference type="Google" id="ProtNLM"/>
    </source>
</evidence>
<proteinExistence type="predicted"/>
<organism evidence="1 2">
    <name type="scientific">Chitinophaga eiseniae</name>
    <dbReference type="NCBI Taxonomy" id="634771"/>
    <lineage>
        <taxon>Bacteria</taxon>
        <taxon>Pseudomonadati</taxon>
        <taxon>Bacteroidota</taxon>
        <taxon>Chitinophagia</taxon>
        <taxon>Chitinophagales</taxon>
        <taxon>Chitinophagaceae</taxon>
        <taxon>Chitinophaga</taxon>
    </lineage>
</organism>
<reference evidence="2" key="1">
    <citation type="submission" date="2017-02" db="EMBL/GenBank/DDBJ databases">
        <authorList>
            <person name="Varghese N."/>
            <person name="Submissions S."/>
        </authorList>
    </citation>
    <scope>NUCLEOTIDE SEQUENCE [LARGE SCALE GENOMIC DNA]</scope>
    <source>
        <strain evidence="2">DSM 22224</strain>
    </source>
</reference>
<protein>
    <recommendedName>
        <fullName evidence="3">Copper chaperone CopZ</fullName>
    </recommendedName>
</protein>
<dbReference type="STRING" id="634771.SAMN04488128_102223"/>
<dbReference type="Proteomes" id="UP000190367">
    <property type="component" value="Unassembled WGS sequence"/>
</dbReference>
<evidence type="ECO:0000313" key="2">
    <source>
        <dbReference type="Proteomes" id="UP000190367"/>
    </source>
</evidence>
<gene>
    <name evidence="1" type="ORF">SAMN04488128_102223</name>
</gene>
<dbReference type="OrthoDB" id="1036397at2"/>
<keyword evidence="2" id="KW-1185">Reference proteome</keyword>
<dbReference type="PROSITE" id="PS51257">
    <property type="entry name" value="PROKAR_LIPOPROTEIN"/>
    <property type="match status" value="1"/>
</dbReference>
<dbReference type="RefSeq" id="WP_078668800.1">
    <property type="nucleotide sequence ID" value="NZ_FUWZ01000002.1"/>
</dbReference>
<evidence type="ECO:0000313" key="1">
    <source>
        <dbReference type="EMBL" id="SJZ99997.1"/>
    </source>
</evidence>
<dbReference type="AlphaFoldDB" id="A0A1T4Q8M8"/>
<accession>A0A1T4Q8M8</accession>